<keyword evidence="13" id="KW-1185">Reference proteome</keyword>
<keyword evidence="3" id="KW-0436">Ligase</keyword>
<dbReference type="PANTHER" id="PTHR42959:SF1">
    <property type="entry name" value="CARBAMOYLTRANSFERASE HYPF"/>
    <property type="match status" value="1"/>
</dbReference>
<evidence type="ECO:0000259" key="11">
    <source>
        <dbReference type="PROSITE" id="PS51163"/>
    </source>
</evidence>
<dbReference type="InterPro" id="IPR055128">
    <property type="entry name" value="HypF_C_2"/>
</dbReference>
<organism evidence="12 13">
    <name type="scientific">Scytonema millei VB511283</name>
    <dbReference type="NCBI Taxonomy" id="1245923"/>
    <lineage>
        <taxon>Bacteria</taxon>
        <taxon>Bacillati</taxon>
        <taxon>Cyanobacteriota</taxon>
        <taxon>Cyanophyceae</taxon>
        <taxon>Nostocales</taxon>
        <taxon>Scytonemataceae</taxon>
        <taxon>Scytonema</taxon>
    </lineage>
</organism>
<name>A0A9X5E8A8_9CYAN</name>
<dbReference type="NCBIfam" id="TIGR00143">
    <property type="entry name" value="hypF"/>
    <property type="match status" value="1"/>
</dbReference>
<dbReference type="SUPFAM" id="SSF53067">
    <property type="entry name" value="Actin-like ATPase domain"/>
    <property type="match status" value="1"/>
</dbReference>
<comment type="catalytic activity">
    <reaction evidence="7">
        <text>C-terminal L-cysteinyl-[HypE protein] + carbamoyl phosphate + ATP + H2O = C-terminal S-carboxamide-L-cysteinyl-[HypE protein] + AMP + phosphate + diphosphate + H(+)</text>
        <dbReference type="Rhea" id="RHEA:55636"/>
        <dbReference type="Rhea" id="RHEA-COMP:14247"/>
        <dbReference type="Rhea" id="RHEA-COMP:14392"/>
        <dbReference type="ChEBI" id="CHEBI:15377"/>
        <dbReference type="ChEBI" id="CHEBI:15378"/>
        <dbReference type="ChEBI" id="CHEBI:30616"/>
        <dbReference type="ChEBI" id="CHEBI:33019"/>
        <dbReference type="ChEBI" id="CHEBI:43474"/>
        <dbReference type="ChEBI" id="CHEBI:58228"/>
        <dbReference type="ChEBI" id="CHEBI:76913"/>
        <dbReference type="ChEBI" id="CHEBI:139126"/>
        <dbReference type="ChEBI" id="CHEBI:456215"/>
    </reaction>
</comment>
<dbReference type="InterPro" id="IPR006070">
    <property type="entry name" value="Sua5-like_dom"/>
</dbReference>
<dbReference type="SUPFAM" id="SSF55821">
    <property type="entry name" value="YrdC/RibB"/>
    <property type="match status" value="1"/>
</dbReference>
<dbReference type="InterPro" id="IPR017968">
    <property type="entry name" value="Acylphosphatase_CS"/>
</dbReference>
<keyword evidence="6" id="KW-0862">Zinc</keyword>
<keyword evidence="4" id="KW-0479">Metal-binding</keyword>
<dbReference type="Gene3D" id="3.30.420.360">
    <property type="match status" value="1"/>
</dbReference>
<evidence type="ECO:0000256" key="3">
    <source>
        <dbReference type="ARBA" id="ARBA00022598"/>
    </source>
</evidence>
<accession>A0A9X5E8A8</accession>
<dbReference type="PROSITE" id="PS00150">
    <property type="entry name" value="ACYLPHOSPHATASE_1"/>
    <property type="match status" value="1"/>
</dbReference>
<dbReference type="Pfam" id="PF00708">
    <property type="entry name" value="Acylphosphatase"/>
    <property type="match status" value="1"/>
</dbReference>
<comment type="similarity">
    <text evidence="2 8">Belongs to the carbamoyltransferase HypF family.</text>
</comment>
<dbReference type="Pfam" id="PF01300">
    <property type="entry name" value="Sua5_yciO_yrdC"/>
    <property type="match status" value="1"/>
</dbReference>
<dbReference type="InterPro" id="IPR043129">
    <property type="entry name" value="ATPase_NBD"/>
</dbReference>
<dbReference type="SUPFAM" id="SSF54975">
    <property type="entry name" value="Acylphosphatase/BLUF domain-like"/>
    <property type="match status" value="1"/>
</dbReference>
<dbReference type="PROSITE" id="PS51163">
    <property type="entry name" value="YRDC"/>
    <property type="match status" value="1"/>
</dbReference>
<comment type="caution">
    <text evidence="12">The sequence shown here is derived from an EMBL/GenBank/DDBJ whole genome shotgun (WGS) entry which is preliminary data.</text>
</comment>
<evidence type="ECO:0000313" key="13">
    <source>
        <dbReference type="Proteomes" id="UP000031532"/>
    </source>
</evidence>
<comment type="catalytic activity">
    <reaction evidence="9">
        <text>an acyl phosphate + H2O = a carboxylate + phosphate + H(+)</text>
        <dbReference type="Rhea" id="RHEA:14965"/>
        <dbReference type="ChEBI" id="CHEBI:15377"/>
        <dbReference type="ChEBI" id="CHEBI:15378"/>
        <dbReference type="ChEBI" id="CHEBI:29067"/>
        <dbReference type="ChEBI" id="CHEBI:43474"/>
        <dbReference type="ChEBI" id="CHEBI:59918"/>
        <dbReference type="EC" id="3.6.1.7"/>
    </reaction>
</comment>
<dbReference type="GO" id="GO:0051604">
    <property type="term" value="P:protein maturation"/>
    <property type="evidence" value="ECO:0007669"/>
    <property type="project" value="TreeGrafter"/>
</dbReference>
<evidence type="ECO:0000256" key="6">
    <source>
        <dbReference type="ARBA" id="ARBA00022833"/>
    </source>
</evidence>
<dbReference type="PIRSF" id="PIRSF006256">
    <property type="entry name" value="CMPcnvr_hdrg_mat"/>
    <property type="match status" value="1"/>
</dbReference>
<dbReference type="OrthoDB" id="9808093at2"/>
<dbReference type="Pfam" id="PF07503">
    <property type="entry name" value="zf-HYPF"/>
    <property type="match status" value="2"/>
</dbReference>
<dbReference type="InterPro" id="IPR011125">
    <property type="entry name" value="Znf_HypF"/>
</dbReference>
<dbReference type="AlphaFoldDB" id="A0A9X5E8A8"/>
<dbReference type="InterPro" id="IPR017945">
    <property type="entry name" value="DHBP_synth_RibB-like_a/b_dom"/>
</dbReference>
<dbReference type="InterPro" id="IPR041440">
    <property type="entry name" value="HypF_C"/>
</dbReference>
<dbReference type="Gene3D" id="3.30.110.120">
    <property type="match status" value="1"/>
</dbReference>
<reference evidence="12 13" key="1">
    <citation type="journal article" date="2015" name="Genome Announc.">
        <title>Draft Genome Sequence of the Terrestrial Cyanobacterium Scytonema millei VB511283, Isolated from Eastern India.</title>
        <authorList>
            <person name="Sen D."/>
            <person name="Chandrababunaidu M.M."/>
            <person name="Singh D."/>
            <person name="Sanghi N."/>
            <person name="Ghorai A."/>
            <person name="Mishra G.P."/>
            <person name="Madduluri M."/>
            <person name="Adhikary S.P."/>
            <person name="Tripathy S."/>
        </authorList>
    </citation>
    <scope>NUCLEOTIDE SEQUENCE [LARGE SCALE GENOMIC DNA]</scope>
    <source>
        <strain evidence="12 13">VB511283</strain>
    </source>
</reference>
<evidence type="ECO:0000256" key="2">
    <source>
        <dbReference type="ARBA" id="ARBA00008097"/>
    </source>
</evidence>
<feature type="domain" description="Acylphosphatase-like" evidence="10">
    <location>
        <begin position="7"/>
        <end position="93"/>
    </location>
</feature>
<dbReference type="RefSeq" id="WP_039713923.1">
    <property type="nucleotide sequence ID" value="NZ_JTJC03000006.1"/>
</dbReference>
<evidence type="ECO:0000256" key="5">
    <source>
        <dbReference type="ARBA" id="ARBA00022771"/>
    </source>
</evidence>
<dbReference type="Gene3D" id="1.10.357.160">
    <property type="match status" value="1"/>
</dbReference>
<dbReference type="PROSITE" id="PS51160">
    <property type="entry name" value="ACYLPHOSPHATASE_3"/>
    <property type="match status" value="1"/>
</dbReference>
<sequence length="823" mass="90866">MLSLKQRLHVTIRGAVQGVGFRPFIYRLATELGLVGWVNNSAQGVFVDVEGTQAQLQNFLLRIEQQKPPQSIVQSLESKFLAPVGYQQFEIRTSTGGEKSATILPDLATCSDCLREIFNKSDRRYGYPFTNCTNCGPRFSMIEALPYDRANTTMKQFQMCARCQSEYENPLDRRFHAQPNACPECGPQLELWDRDGRVLALRDRALLQAAASIRQGQIVAIKGLGGFHLVVDARNEAAVRRLRDRKQREAKPLALMYPSLESIQVSCQVSELEASLLRSPQAPIVLLQRKLEVDSAMVAQRTAFGIAPSVAPGNPYLGVMLPYTPLHHLLMAELGFPIVATSGNLTDEPICIDEKEALQRLSSIAEVFLVHNRPIARPIDDSVVRVMMGREMVLRRARGYAPLPIQVTGIGEAGEQRSRGAEEQRELGKLGEKKQLSAVFTQCSASVNCQLSTVNQQLTPDSLLAVGAQLKNTIALSVNEQVFVSQHIGDLATVPAVNAFEKAIADFQQLYQVKPAAIACDLHPDYSSTQFAQNSGLPVIPVQHHYAHVLSCMAENDLIETDNKPVLGIAWDGTGYGLDGTIWGGEFLLATETSFERVAHLRTFRLPGGEKAIKEPRRVAIGLLYGIFGEELFEMQHLAPVQAFSDRELGILQTMLQRNLNTPVTSSMGRLFDAIASILGLRQQTQFEGQAAMELEFAIAGFDPDERYSFEILATSSPAIVDLLPMVREILADIRCGLPLGKISAKLHNTLVEIVVAVAKSVGEENIVLTGGCFQNKYLTERAIKRLQAENFRPYWHQRVPPNDGGIALGQIVAATFRLSNRK</sequence>
<evidence type="ECO:0000313" key="12">
    <source>
        <dbReference type="EMBL" id="NHC37087.1"/>
    </source>
</evidence>
<evidence type="ECO:0000256" key="1">
    <source>
        <dbReference type="ARBA" id="ARBA00004711"/>
    </source>
</evidence>
<dbReference type="InterPro" id="IPR036046">
    <property type="entry name" value="Acylphosphatase-like_dom_sf"/>
</dbReference>
<evidence type="ECO:0000256" key="9">
    <source>
        <dbReference type="PROSITE-ProRule" id="PRU00520"/>
    </source>
</evidence>
<feature type="active site" evidence="9">
    <location>
        <position position="40"/>
    </location>
</feature>
<evidence type="ECO:0000256" key="4">
    <source>
        <dbReference type="ARBA" id="ARBA00022723"/>
    </source>
</evidence>
<dbReference type="PANTHER" id="PTHR42959">
    <property type="entry name" value="CARBAMOYLTRANSFERASE"/>
    <property type="match status" value="1"/>
</dbReference>
<keyword evidence="5" id="KW-0863">Zinc-finger</keyword>
<dbReference type="GO" id="GO:0003998">
    <property type="term" value="F:acylphosphatase activity"/>
    <property type="evidence" value="ECO:0007669"/>
    <property type="project" value="UniProtKB-EC"/>
</dbReference>
<dbReference type="InterPro" id="IPR051060">
    <property type="entry name" value="Carbamoyltrans_HypF-like"/>
</dbReference>
<feature type="domain" description="YrdC-like" evidence="11">
    <location>
        <begin position="203"/>
        <end position="399"/>
    </location>
</feature>
<keyword evidence="9" id="KW-0378">Hydrolase</keyword>
<dbReference type="Pfam" id="PF17788">
    <property type="entry name" value="HypF_C"/>
    <property type="match status" value="1"/>
</dbReference>
<dbReference type="GO" id="GO:0008270">
    <property type="term" value="F:zinc ion binding"/>
    <property type="evidence" value="ECO:0007669"/>
    <property type="project" value="UniProtKB-KW"/>
</dbReference>
<evidence type="ECO:0000259" key="10">
    <source>
        <dbReference type="PROSITE" id="PS51160"/>
    </source>
</evidence>
<dbReference type="Gene3D" id="3.30.420.560">
    <property type="match status" value="1"/>
</dbReference>
<protein>
    <recommendedName>
        <fullName evidence="8">Carbamoyltransferase</fullName>
        <ecNumber evidence="8">6.2.-.-</ecNumber>
    </recommendedName>
</protein>
<evidence type="ECO:0000256" key="7">
    <source>
        <dbReference type="ARBA" id="ARBA00048220"/>
    </source>
</evidence>
<dbReference type="GO" id="GO:0003725">
    <property type="term" value="F:double-stranded RNA binding"/>
    <property type="evidence" value="ECO:0007669"/>
    <property type="project" value="InterPro"/>
</dbReference>
<dbReference type="FunFam" id="3.30.420.40:FF:000124">
    <property type="entry name" value="Carbamoyltransferase HypF"/>
    <property type="match status" value="1"/>
</dbReference>
<dbReference type="Pfam" id="PF22521">
    <property type="entry name" value="HypF_C_2"/>
    <property type="match status" value="1"/>
</dbReference>
<comment type="pathway">
    <text evidence="1">Protein modification; [NiFe] hydrogenase maturation.</text>
</comment>
<dbReference type="InterPro" id="IPR004421">
    <property type="entry name" value="Carbamoyltransferase_HypF"/>
</dbReference>
<dbReference type="InterPro" id="IPR001792">
    <property type="entry name" value="Acylphosphatase-like_dom"/>
</dbReference>
<feature type="active site" evidence="9">
    <location>
        <position position="22"/>
    </location>
</feature>
<proteinExistence type="inferred from homology"/>
<evidence type="ECO:0000256" key="8">
    <source>
        <dbReference type="PIRNR" id="PIRNR006256"/>
    </source>
</evidence>
<dbReference type="GO" id="GO:0016743">
    <property type="term" value="F:carboxyl- or carbamoyltransferase activity"/>
    <property type="evidence" value="ECO:0007669"/>
    <property type="project" value="UniProtKB-UniRule"/>
</dbReference>
<dbReference type="Gene3D" id="3.90.870.50">
    <property type="match status" value="1"/>
</dbReference>
<dbReference type="EMBL" id="JTJC03000006">
    <property type="protein sequence ID" value="NHC37087.1"/>
    <property type="molecule type" value="Genomic_DNA"/>
</dbReference>
<dbReference type="GO" id="GO:0016874">
    <property type="term" value="F:ligase activity"/>
    <property type="evidence" value="ECO:0007669"/>
    <property type="project" value="UniProtKB-UniRule"/>
</dbReference>
<gene>
    <name evidence="12" type="primary">hypF</name>
    <name evidence="12" type="ORF">QH73_0021030</name>
</gene>
<dbReference type="Proteomes" id="UP000031532">
    <property type="component" value="Unassembled WGS sequence"/>
</dbReference>
<dbReference type="EC" id="6.2.-.-" evidence="8"/>